<evidence type="ECO:0000313" key="16">
    <source>
        <dbReference type="Proteomes" id="UP000325315"/>
    </source>
</evidence>
<keyword evidence="6" id="KW-0832">Ubl conjugation</keyword>
<protein>
    <recommendedName>
        <fullName evidence="3">KAT8 regulatory NSL complex subunit 2</fullName>
    </recommendedName>
    <alternativeName>
        <fullName evidence="11">NSL complex protein NSL2</fullName>
    </alternativeName>
    <alternativeName>
        <fullName evidence="10">Non-specific lethal 2 homolog</fullName>
    </alternativeName>
</protein>
<comment type="subcellular location">
    <subcellularLocation>
        <location evidence="2">Mitochondrion</location>
    </subcellularLocation>
    <subcellularLocation>
        <location evidence="1">Nucleus</location>
    </subcellularLocation>
</comment>
<evidence type="ECO:0000256" key="1">
    <source>
        <dbReference type="ARBA" id="ARBA00004123"/>
    </source>
</evidence>
<dbReference type="InterPro" id="IPR026316">
    <property type="entry name" value="NSL2"/>
</dbReference>
<keyword evidence="5" id="KW-0597">Phosphoprotein</keyword>
<feature type="domain" description="KANL2-like probable zinc-finger" evidence="14">
    <location>
        <begin position="86"/>
        <end position="127"/>
    </location>
</feature>
<dbReference type="GO" id="GO:0044545">
    <property type="term" value="C:NSL complex"/>
    <property type="evidence" value="ECO:0007669"/>
    <property type="project" value="TreeGrafter"/>
</dbReference>
<comment type="caution">
    <text evidence="15">The sequence shown here is derived from an EMBL/GenBank/DDBJ whole genome shotgun (WGS) entry which is preliminary data.</text>
</comment>
<proteinExistence type="predicted"/>
<dbReference type="GO" id="GO:0005634">
    <property type="term" value="C:nucleus"/>
    <property type="evidence" value="ECO:0007669"/>
    <property type="project" value="UniProtKB-SubCell"/>
</dbReference>
<dbReference type="Proteomes" id="UP000325315">
    <property type="component" value="Unassembled WGS sequence"/>
</dbReference>
<evidence type="ECO:0000256" key="2">
    <source>
        <dbReference type="ARBA" id="ARBA00004173"/>
    </source>
</evidence>
<evidence type="ECO:0000256" key="10">
    <source>
        <dbReference type="ARBA" id="ARBA00032947"/>
    </source>
</evidence>
<comment type="subunit">
    <text evidence="13">Component of the NSL complex at least composed of KAT8/MOF, KANSL1, KANSL2, KANSL3, MCRS1, PHF20, OGT1/OGT, WDR5 and HCFC1.</text>
</comment>
<evidence type="ECO:0000256" key="11">
    <source>
        <dbReference type="ARBA" id="ARBA00033378"/>
    </source>
</evidence>
<accession>A0A5B6VPR1</accession>
<dbReference type="Pfam" id="PF13891">
    <property type="entry name" value="zf-C3HC3H_KANSL2"/>
    <property type="match status" value="1"/>
</dbReference>
<evidence type="ECO:0000256" key="9">
    <source>
        <dbReference type="ARBA" id="ARBA00023242"/>
    </source>
</evidence>
<sequence length="174" mass="19680">MSSPLPILSSDFVLSCSTNHTQAHQVPVIALQAAFLMLPRSLLGSYGKPQDPVQEELLSEVWYQPFQAKLWPRDWRCTKQSTFLFVECKFKAMAVTRFCHLYILSYSKQELYKACTYVIKRSACCSLCTVHFQLTRKHVNSALKKAGLDVSSSSNLVPTFHVIMANPSQKKSCP</sequence>
<evidence type="ECO:0000256" key="4">
    <source>
        <dbReference type="ARBA" id="ARBA00022499"/>
    </source>
</evidence>
<dbReference type="AlphaFoldDB" id="A0A5B6VPR1"/>
<evidence type="ECO:0000313" key="15">
    <source>
        <dbReference type="EMBL" id="KAA3471052.1"/>
    </source>
</evidence>
<evidence type="ECO:0000256" key="3">
    <source>
        <dbReference type="ARBA" id="ARBA00015508"/>
    </source>
</evidence>
<reference evidence="16" key="1">
    <citation type="journal article" date="2019" name="Plant Biotechnol. J.">
        <title>Genome sequencing of the Australian wild diploid species Gossypium australe highlights disease resistance and delayed gland morphogenesis.</title>
        <authorList>
            <person name="Cai Y."/>
            <person name="Cai X."/>
            <person name="Wang Q."/>
            <person name="Wang P."/>
            <person name="Zhang Y."/>
            <person name="Cai C."/>
            <person name="Xu Y."/>
            <person name="Wang K."/>
            <person name="Zhou Z."/>
            <person name="Wang C."/>
            <person name="Geng S."/>
            <person name="Li B."/>
            <person name="Dong Q."/>
            <person name="Hou Y."/>
            <person name="Wang H."/>
            <person name="Ai P."/>
            <person name="Liu Z."/>
            <person name="Yi F."/>
            <person name="Sun M."/>
            <person name="An G."/>
            <person name="Cheng J."/>
            <person name="Zhang Y."/>
            <person name="Shi Q."/>
            <person name="Xie Y."/>
            <person name="Shi X."/>
            <person name="Chang Y."/>
            <person name="Huang F."/>
            <person name="Chen Y."/>
            <person name="Hong S."/>
            <person name="Mi L."/>
            <person name="Sun Q."/>
            <person name="Zhang L."/>
            <person name="Zhou B."/>
            <person name="Peng R."/>
            <person name="Zhang X."/>
            <person name="Liu F."/>
        </authorList>
    </citation>
    <scope>NUCLEOTIDE SEQUENCE [LARGE SCALE GENOMIC DNA]</scope>
    <source>
        <strain evidence="16">cv. PA1801</strain>
    </source>
</reference>
<dbReference type="InterPro" id="IPR025927">
    <property type="entry name" value="Znf_KANL2-like"/>
</dbReference>
<dbReference type="OrthoDB" id="993693at2759"/>
<name>A0A5B6VPR1_9ROSI</name>
<evidence type="ECO:0000256" key="7">
    <source>
        <dbReference type="ARBA" id="ARBA00022853"/>
    </source>
</evidence>
<evidence type="ECO:0000256" key="6">
    <source>
        <dbReference type="ARBA" id="ARBA00022843"/>
    </source>
</evidence>
<keyword evidence="16" id="KW-1185">Reference proteome</keyword>
<gene>
    <name evidence="15" type="ORF">EPI10_016707</name>
</gene>
<dbReference type="PANTHER" id="PTHR13453:SF1">
    <property type="entry name" value="KAT8 REGULATORY NSL COMPLEX SUBUNIT 2"/>
    <property type="match status" value="1"/>
</dbReference>
<evidence type="ECO:0000256" key="13">
    <source>
        <dbReference type="ARBA" id="ARBA00093543"/>
    </source>
</evidence>
<comment type="function">
    <text evidence="12">Non-catalytic component of the NSL histone acetyltransferase complex, a multiprotein complex that mediates histone H4 acetylation at 'Lys-5'- and 'Lys-8' (H4K5ac and H4K8ac) at transcription start sites and promotes transcription initiation. Required for NSL complex stability and for transcription of intraciliary transport genes in both ciliated and non-ciliated cells by regulating histone H4 acetylation at 'Lys-5'- and 'Lys-12' (H4K5ac and H4K12ac). This is necessary for cilium assembly in ciliated cells and for organization of the microtubule cytoskeleton in non-ciliated cells. Required within the NSL complex to maintain nuclear architecture stability by promoting KAT8-mediated acetylation of lamin LMNA.</text>
</comment>
<evidence type="ECO:0000259" key="14">
    <source>
        <dbReference type="Pfam" id="PF13891"/>
    </source>
</evidence>
<organism evidence="15 16">
    <name type="scientific">Gossypium australe</name>
    <dbReference type="NCBI Taxonomy" id="47621"/>
    <lineage>
        <taxon>Eukaryota</taxon>
        <taxon>Viridiplantae</taxon>
        <taxon>Streptophyta</taxon>
        <taxon>Embryophyta</taxon>
        <taxon>Tracheophyta</taxon>
        <taxon>Spermatophyta</taxon>
        <taxon>Magnoliopsida</taxon>
        <taxon>eudicotyledons</taxon>
        <taxon>Gunneridae</taxon>
        <taxon>Pentapetalae</taxon>
        <taxon>rosids</taxon>
        <taxon>malvids</taxon>
        <taxon>Malvales</taxon>
        <taxon>Malvaceae</taxon>
        <taxon>Malvoideae</taxon>
        <taxon>Gossypium</taxon>
    </lineage>
</organism>
<evidence type="ECO:0000256" key="5">
    <source>
        <dbReference type="ARBA" id="ARBA00022553"/>
    </source>
</evidence>
<dbReference type="PANTHER" id="PTHR13453">
    <property type="entry name" value="KAT8 REGULATORY NSL COMPLEX SUBUNIT 2"/>
    <property type="match status" value="1"/>
</dbReference>
<keyword evidence="7" id="KW-0156">Chromatin regulator</keyword>
<keyword evidence="8" id="KW-0496">Mitochondrion</keyword>
<evidence type="ECO:0000256" key="12">
    <source>
        <dbReference type="ARBA" id="ARBA00093359"/>
    </source>
</evidence>
<dbReference type="GO" id="GO:0005739">
    <property type="term" value="C:mitochondrion"/>
    <property type="evidence" value="ECO:0007669"/>
    <property type="project" value="UniProtKB-SubCell"/>
</dbReference>
<keyword evidence="4" id="KW-1017">Isopeptide bond</keyword>
<dbReference type="GO" id="GO:0006325">
    <property type="term" value="P:chromatin organization"/>
    <property type="evidence" value="ECO:0007669"/>
    <property type="project" value="UniProtKB-KW"/>
</dbReference>
<dbReference type="EMBL" id="SMMG02000006">
    <property type="protein sequence ID" value="KAA3471052.1"/>
    <property type="molecule type" value="Genomic_DNA"/>
</dbReference>
<keyword evidence="9" id="KW-0539">Nucleus</keyword>
<evidence type="ECO:0000256" key="8">
    <source>
        <dbReference type="ARBA" id="ARBA00023128"/>
    </source>
</evidence>